<dbReference type="GO" id="GO:0004674">
    <property type="term" value="F:protein serine/threonine kinase activity"/>
    <property type="evidence" value="ECO:0007669"/>
    <property type="project" value="UniProtKB-EC"/>
</dbReference>
<evidence type="ECO:0000256" key="6">
    <source>
        <dbReference type="ARBA" id="ARBA00048679"/>
    </source>
</evidence>
<dbReference type="InterPro" id="IPR032872">
    <property type="entry name" value="WAK_assoc_C"/>
</dbReference>
<evidence type="ECO:0000256" key="3">
    <source>
        <dbReference type="ARBA" id="ARBA00022729"/>
    </source>
</evidence>
<gene>
    <name evidence="10" type="ORF">POM88_003885</name>
</gene>
<dbReference type="PANTHER" id="PTHR33138:SF1">
    <property type="entry name" value="OS01G0113900 PROTEIN"/>
    <property type="match status" value="1"/>
</dbReference>
<keyword evidence="7" id="KW-1133">Transmembrane helix</keyword>
<dbReference type="GO" id="GO:0016020">
    <property type="term" value="C:membrane"/>
    <property type="evidence" value="ECO:0007669"/>
    <property type="project" value="UniProtKB-SubCell"/>
</dbReference>
<name>A0AAD8N764_9APIA</name>
<dbReference type="Pfam" id="PF13947">
    <property type="entry name" value="GUB_WAK_bind"/>
    <property type="match status" value="2"/>
</dbReference>
<keyword evidence="3" id="KW-0732">Signal</keyword>
<evidence type="ECO:0000259" key="9">
    <source>
        <dbReference type="Pfam" id="PF14380"/>
    </source>
</evidence>
<reference evidence="10" key="1">
    <citation type="submission" date="2023-02" db="EMBL/GenBank/DDBJ databases">
        <title>Genome of toxic invasive species Heracleum sosnowskyi carries increased number of genes despite the absence of recent whole-genome duplications.</title>
        <authorList>
            <person name="Schelkunov M."/>
            <person name="Shtratnikova V."/>
            <person name="Makarenko M."/>
            <person name="Klepikova A."/>
            <person name="Omelchenko D."/>
            <person name="Novikova G."/>
            <person name="Obukhova E."/>
            <person name="Bogdanov V."/>
            <person name="Penin A."/>
            <person name="Logacheva M."/>
        </authorList>
    </citation>
    <scope>NUCLEOTIDE SEQUENCE</scope>
    <source>
        <strain evidence="10">Hsosn_3</strain>
        <tissue evidence="10">Leaf</tissue>
    </source>
</reference>
<comment type="caution">
    <text evidence="10">The sequence shown here is derived from an EMBL/GenBank/DDBJ whole genome shotgun (WGS) entry which is preliminary data.</text>
</comment>
<evidence type="ECO:0000256" key="2">
    <source>
        <dbReference type="ARBA" id="ARBA00012513"/>
    </source>
</evidence>
<comment type="catalytic activity">
    <reaction evidence="5">
        <text>L-threonyl-[protein] + ATP = O-phospho-L-threonyl-[protein] + ADP + H(+)</text>
        <dbReference type="Rhea" id="RHEA:46608"/>
        <dbReference type="Rhea" id="RHEA-COMP:11060"/>
        <dbReference type="Rhea" id="RHEA-COMP:11605"/>
        <dbReference type="ChEBI" id="CHEBI:15378"/>
        <dbReference type="ChEBI" id="CHEBI:30013"/>
        <dbReference type="ChEBI" id="CHEBI:30616"/>
        <dbReference type="ChEBI" id="CHEBI:61977"/>
        <dbReference type="ChEBI" id="CHEBI:456216"/>
        <dbReference type="EC" id="2.7.11.1"/>
    </reaction>
</comment>
<proteinExistence type="predicted"/>
<sequence length="591" mass="68050">MYAELLKPYQCRHLNPISFIVSLHVLVLLNIPIYRAQIYYEQYYADCSNISAVRCGNKTFKNPEYPFWGQNIGFSHCGLQGFELRCEDNDLVIDFGSDSTYRVLETDPPRGLLKLDYYDDQTLVKICASQEVSSTVLNETLYDYGENTKDLNLFYNCDDEIVSPWIDYKLTCPSDNKNLVYFFLGNSFDLVEEDKLDSCNKTTLQVDMMVFEDLKNYRIHPEELFQKSFEVHYNGMNEKACTDCKATDGWCWSGTYITNNTCLYSNGTVLPPYPQPGTHKNLGLQIAIASGVVGGTILLLLVLIVYHRWMKIKYGSHLFSQIVSPYPKDVEASIRRYGSSIPKRLRFHWQSMHSIIEILDPRASQSDFTNKNMRSILLCCMFMIICFLCLPYESFCEDRQFEVCKKDRVCGNQTIRFPFYTDEKFRYCGYPGFGLTCLNNDVLLLNVSEGQYRITQIFYTNNSFRVSNILSSRSGFCSLDKIRSLVLPTDGRFQLQSTSSLNLFSNCTPEPAQILSRYKVGCDLGKNDADWVLAMTSTDPELLFTTAACTTVAVVPIRYYSEDETDYLRLIRNGFCWFNLKYVLCLGLMTF</sequence>
<feature type="domain" description="Wall-associated receptor kinase C-terminal" evidence="9">
    <location>
        <begin position="172"/>
        <end position="266"/>
    </location>
</feature>
<comment type="catalytic activity">
    <reaction evidence="6">
        <text>L-seryl-[protein] + ATP = O-phospho-L-seryl-[protein] + ADP + H(+)</text>
        <dbReference type="Rhea" id="RHEA:17989"/>
        <dbReference type="Rhea" id="RHEA-COMP:9863"/>
        <dbReference type="Rhea" id="RHEA-COMP:11604"/>
        <dbReference type="ChEBI" id="CHEBI:15378"/>
        <dbReference type="ChEBI" id="CHEBI:29999"/>
        <dbReference type="ChEBI" id="CHEBI:30616"/>
        <dbReference type="ChEBI" id="CHEBI:83421"/>
        <dbReference type="ChEBI" id="CHEBI:456216"/>
        <dbReference type="EC" id="2.7.11.1"/>
    </reaction>
</comment>
<dbReference type="Proteomes" id="UP001237642">
    <property type="component" value="Unassembled WGS sequence"/>
</dbReference>
<evidence type="ECO:0000256" key="1">
    <source>
        <dbReference type="ARBA" id="ARBA00004167"/>
    </source>
</evidence>
<keyword evidence="4" id="KW-0325">Glycoprotein</keyword>
<evidence type="ECO:0000313" key="10">
    <source>
        <dbReference type="EMBL" id="KAK1404280.1"/>
    </source>
</evidence>
<keyword evidence="7" id="KW-0812">Transmembrane</keyword>
<evidence type="ECO:0000313" key="11">
    <source>
        <dbReference type="Proteomes" id="UP001237642"/>
    </source>
</evidence>
<comment type="subcellular location">
    <subcellularLocation>
        <location evidence="1">Membrane</location>
        <topology evidence="1">Single-pass membrane protein</topology>
    </subcellularLocation>
</comment>
<evidence type="ECO:0000256" key="5">
    <source>
        <dbReference type="ARBA" id="ARBA00047899"/>
    </source>
</evidence>
<protein>
    <recommendedName>
        <fullName evidence="2">non-specific serine/threonine protein kinase</fullName>
        <ecNumber evidence="2">2.7.11.1</ecNumber>
    </recommendedName>
</protein>
<feature type="transmembrane region" description="Helical" evidence="7">
    <location>
        <begin position="376"/>
        <end position="395"/>
    </location>
</feature>
<feature type="transmembrane region" description="Helical" evidence="7">
    <location>
        <begin position="282"/>
        <end position="306"/>
    </location>
</feature>
<accession>A0AAD8N764</accession>
<dbReference type="PANTHER" id="PTHR33138">
    <property type="entry name" value="OS01G0690200 PROTEIN"/>
    <property type="match status" value="1"/>
</dbReference>
<organism evidence="10 11">
    <name type="scientific">Heracleum sosnowskyi</name>
    <dbReference type="NCBI Taxonomy" id="360622"/>
    <lineage>
        <taxon>Eukaryota</taxon>
        <taxon>Viridiplantae</taxon>
        <taxon>Streptophyta</taxon>
        <taxon>Embryophyta</taxon>
        <taxon>Tracheophyta</taxon>
        <taxon>Spermatophyta</taxon>
        <taxon>Magnoliopsida</taxon>
        <taxon>eudicotyledons</taxon>
        <taxon>Gunneridae</taxon>
        <taxon>Pentapetalae</taxon>
        <taxon>asterids</taxon>
        <taxon>campanulids</taxon>
        <taxon>Apiales</taxon>
        <taxon>Apiaceae</taxon>
        <taxon>Apioideae</taxon>
        <taxon>apioid superclade</taxon>
        <taxon>Tordylieae</taxon>
        <taxon>Tordyliinae</taxon>
        <taxon>Heracleum</taxon>
    </lineage>
</organism>
<keyword evidence="7" id="KW-0472">Membrane</keyword>
<evidence type="ECO:0000256" key="7">
    <source>
        <dbReference type="SAM" id="Phobius"/>
    </source>
</evidence>
<feature type="domain" description="Wall-associated receptor kinase galacturonan-binding" evidence="8">
    <location>
        <begin position="47"/>
        <end position="108"/>
    </location>
</feature>
<dbReference type="AlphaFoldDB" id="A0AAD8N764"/>
<dbReference type="InterPro" id="IPR025287">
    <property type="entry name" value="WAK_GUB"/>
</dbReference>
<reference evidence="10" key="2">
    <citation type="submission" date="2023-05" db="EMBL/GenBank/DDBJ databases">
        <authorList>
            <person name="Schelkunov M.I."/>
        </authorList>
    </citation>
    <scope>NUCLEOTIDE SEQUENCE</scope>
    <source>
        <strain evidence="10">Hsosn_3</strain>
        <tissue evidence="10">Leaf</tissue>
    </source>
</reference>
<evidence type="ECO:0000256" key="4">
    <source>
        <dbReference type="ARBA" id="ARBA00023180"/>
    </source>
</evidence>
<dbReference type="Pfam" id="PF14380">
    <property type="entry name" value="WAK_assoc"/>
    <property type="match status" value="1"/>
</dbReference>
<keyword evidence="11" id="KW-1185">Reference proteome</keyword>
<dbReference type="EC" id="2.7.11.1" evidence="2"/>
<dbReference type="GO" id="GO:0030247">
    <property type="term" value="F:polysaccharide binding"/>
    <property type="evidence" value="ECO:0007669"/>
    <property type="project" value="InterPro"/>
</dbReference>
<evidence type="ECO:0000259" key="8">
    <source>
        <dbReference type="Pfam" id="PF13947"/>
    </source>
</evidence>
<dbReference type="EMBL" id="JAUIZM010000001">
    <property type="protein sequence ID" value="KAK1404280.1"/>
    <property type="molecule type" value="Genomic_DNA"/>
</dbReference>
<feature type="domain" description="Wall-associated receptor kinase galacturonan-binding" evidence="8">
    <location>
        <begin position="404"/>
        <end position="467"/>
    </location>
</feature>